<keyword evidence="2" id="KW-0604">Photosystem II</keyword>
<keyword evidence="6" id="KW-1185">Reference proteome</keyword>
<proteinExistence type="predicted"/>
<dbReference type="PANTHER" id="PTHR47199">
    <property type="entry name" value="PHOTOSYSTEM II STABILITY/ASSEMBLY FACTOR HCF136, CHLOROPLASTIC"/>
    <property type="match status" value="1"/>
</dbReference>
<organism evidence="5 6">
    <name type="scientific">Mucilaginibacter boryungensis</name>
    <dbReference type="NCBI Taxonomy" id="768480"/>
    <lineage>
        <taxon>Bacteria</taxon>
        <taxon>Pseudomonadati</taxon>
        <taxon>Bacteroidota</taxon>
        <taxon>Sphingobacteriia</taxon>
        <taxon>Sphingobacteriales</taxon>
        <taxon>Sphingobacteriaceae</taxon>
        <taxon>Mucilaginibacter</taxon>
    </lineage>
</organism>
<dbReference type="InterPro" id="IPR015943">
    <property type="entry name" value="WD40/YVTN_repeat-like_dom_sf"/>
</dbReference>
<sequence>MRIICNVILPVVLLFCTSSIKAQTITLLQQGKPTSIRGLSVVDDKTAWISGSKGYIAQTTDGGKTWNWQQVKGYEQFDFRDIEAFSAKEAIIMSSGTPAVILKTTDGGTTWELKYSNSDKAYFLDAMDFANKKHGFILGDPINNKFLVLETTDGGNSWRPLTTQPDAMPGEAAFAASGTCLRVYKGQISIVTGGKVARWLSSPTNNTKWTSAYLPVKHGEGSQGAFSIDETGKVVTGGDYSHDKVTDSTACLFDITTAGYLNSIRLSNTFPAGYQSCVEHIHDDVYLSTGTPGSNISTDGGRNWQPIDNVSYNVCRKAKKGNLILLAGDKGKIAIFTPAKN</sequence>
<feature type="chain" id="PRO_5047210364" evidence="3">
    <location>
        <begin position="23"/>
        <end position="341"/>
    </location>
</feature>
<comment type="caution">
    <text evidence="5">The sequence shown here is derived from an EMBL/GenBank/DDBJ whole genome shotgun (WGS) entry which is preliminary data.</text>
</comment>
<feature type="domain" description="Photosynthesis system II assembly factor Ycf48/Hcf136-like" evidence="4">
    <location>
        <begin position="39"/>
        <end position="112"/>
    </location>
</feature>
<evidence type="ECO:0000313" key="6">
    <source>
        <dbReference type="Proteomes" id="UP000632774"/>
    </source>
</evidence>
<evidence type="ECO:0000259" key="4">
    <source>
        <dbReference type="Pfam" id="PF14870"/>
    </source>
</evidence>
<evidence type="ECO:0000256" key="3">
    <source>
        <dbReference type="SAM" id="SignalP"/>
    </source>
</evidence>
<feature type="signal peptide" evidence="3">
    <location>
        <begin position="1"/>
        <end position="22"/>
    </location>
</feature>
<reference evidence="5 6" key="1">
    <citation type="submission" date="2020-10" db="EMBL/GenBank/DDBJ databases">
        <title>Mucilaginibacter mali sp. nov., isolated from rhizosphere soil of apple orchard.</title>
        <authorList>
            <person name="Lee J.-S."/>
            <person name="Kim H.S."/>
            <person name="Kim J.-S."/>
        </authorList>
    </citation>
    <scope>NUCLEOTIDE SEQUENCE [LARGE SCALE GENOMIC DNA]</scope>
    <source>
        <strain evidence="5 6">KCTC 23157</strain>
    </source>
</reference>
<protein>
    <submittedName>
        <fullName evidence="5">Oxidoreductase</fullName>
    </submittedName>
</protein>
<dbReference type="EMBL" id="JADFFM010000001">
    <property type="protein sequence ID" value="MBE9664919.1"/>
    <property type="molecule type" value="Genomic_DNA"/>
</dbReference>
<gene>
    <name evidence="5" type="ORF">IRJ18_01015</name>
</gene>
<name>A0ABR9XC16_9SPHI</name>
<evidence type="ECO:0000313" key="5">
    <source>
        <dbReference type="EMBL" id="MBE9664919.1"/>
    </source>
</evidence>
<dbReference type="Gene3D" id="2.130.10.10">
    <property type="entry name" value="YVTN repeat-like/Quinoprotein amine dehydrogenase"/>
    <property type="match status" value="1"/>
</dbReference>
<evidence type="ECO:0000256" key="1">
    <source>
        <dbReference type="ARBA" id="ARBA00022531"/>
    </source>
</evidence>
<evidence type="ECO:0000256" key="2">
    <source>
        <dbReference type="ARBA" id="ARBA00023276"/>
    </source>
</evidence>
<keyword evidence="3" id="KW-0732">Signal</keyword>
<dbReference type="Proteomes" id="UP000632774">
    <property type="component" value="Unassembled WGS sequence"/>
</dbReference>
<dbReference type="RefSeq" id="WP_194104342.1">
    <property type="nucleotide sequence ID" value="NZ_JADFFM010000001.1"/>
</dbReference>
<accession>A0ABR9XC16</accession>
<dbReference type="PANTHER" id="PTHR47199:SF2">
    <property type="entry name" value="PHOTOSYSTEM II STABILITY_ASSEMBLY FACTOR HCF136, CHLOROPLASTIC"/>
    <property type="match status" value="1"/>
</dbReference>
<keyword evidence="1" id="KW-0602">Photosynthesis</keyword>
<dbReference type="Pfam" id="PF14870">
    <property type="entry name" value="PSII_BNR"/>
    <property type="match status" value="1"/>
</dbReference>
<dbReference type="InterPro" id="IPR028203">
    <property type="entry name" value="PSII_CF48-like_dom"/>
</dbReference>
<dbReference type="SUPFAM" id="SSF110296">
    <property type="entry name" value="Oligoxyloglucan reducing end-specific cellobiohydrolase"/>
    <property type="match status" value="1"/>
</dbReference>